<comment type="similarity">
    <text evidence="2 5">Belongs to the acyl-CoA dehydrogenase family.</text>
</comment>
<dbReference type="PANTHER" id="PTHR43884:SF12">
    <property type="entry name" value="ISOVALERYL-COA DEHYDROGENASE, MITOCHONDRIAL-RELATED"/>
    <property type="match status" value="1"/>
</dbReference>
<reference evidence="9 10" key="1">
    <citation type="submission" date="2021-04" db="EMBL/GenBank/DDBJ databases">
        <title>Whole-genome sequencing of Saccharopolyspora endophytica KCTC 19397.</title>
        <authorList>
            <person name="Ay H."/>
            <person name="Saygin H."/>
            <person name="Sahin N."/>
        </authorList>
    </citation>
    <scope>NUCLEOTIDE SEQUENCE [LARGE SCALE GENOMIC DNA]</scope>
    <source>
        <strain evidence="9 10">KCTC 19397</strain>
    </source>
</reference>
<gene>
    <name evidence="9" type="ORF">KBO27_32050</name>
</gene>
<evidence type="ECO:0000259" key="8">
    <source>
        <dbReference type="Pfam" id="PF02771"/>
    </source>
</evidence>
<dbReference type="RefSeq" id="WP_210973607.1">
    <property type="nucleotide sequence ID" value="NZ_JAGPXE010000021.1"/>
</dbReference>
<sequence>MPTGTGVLMFTSRSRHTDRAEHIDRDFLVSRHRALISEVAEFAQEHVRPRVAELEASGEVNEDLVRVLARRGWIGATIPTRYGGAGLDHRSRVVIIDQLARVSGAIAAAAQASDIPVAMFLHIASPAQKQEWLPMLASGQTLASIAVTEPRSGGHVLGMETTATRNGDAYALTGQKCYVGNSHVADVHAVVARTAERQLSVFVVDANADGLTLMPHQPASGMRGFSFGDLRFQAARIPSTARLGAQGDGLDAAYLASVVHGRLDIAAVAVGLHHELLAATVSYVQGHPRLRTHETVQQRLGQMQSNLLTARQAVYHAAWLLDSGGDCDAELFNAKHVGIDLGIHSARLAAEVFGARALRAAEPVERCIRDLQYLWAPAGTGDVQRFRLYQTALGITKSSWSLRSTT</sequence>
<evidence type="ECO:0000256" key="2">
    <source>
        <dbReference type="ARBA" id="ARBA00009347"/>
    </source>
</evidence>
<dbReference type="InterPro" id="IPR036250">
    <property type="entry name" value="AcylCo_DH-like_C"/>
</dbReference>
<name>A0ABS5DQM9_9PSEU</name>
<dbReference type="InterPro" id="IPR037069">
    <property type="entry name" value="AcylCoA_DH/ox_N_sf"/>
</dbReference>
<dbReference type="InterPro" id="IPR009100">
    <property type="entry name" value="AcylCoA_DH/oxidase_NM_dom_sf"/>
</dbReference>
<evidence type="ECO:0000259" key="6">
    <source>
        <dbReference type="Pfam" id="PF00441"/>
    </source>
</evidence>
<dbReference type="SUPFAM" id="SSF47203">
    <property type="entry name" value="Acyl-CoA dehydrogenase C-terminal domain-like"/>
    <property type="match status" value="1"/>
</dbReference>
<dbReference type="EMBL" id="JAGPXE010000021">
    <property type="protein sequence ID" value="MBQ0928601.1"/>
    <property type="molecule type" value="Genomic_DNA"/>
</dbReference>
<keyword evidence="4 5" id="KW-0274">FAD</keyword>
<feature type="domain" description="Acyl-CoA dehydrogenase/oxidase N-terminal" evidence="8">
    <location>
        <begin position="32"/>
        <end position="140"/>
    </location>
</feature>
<dbReference type="Gene3D" id="1.20.140.10">
    <property type="entry name" value="Butyryl-CoA Dehydrogenase, subunit A, domain 3"/>
    <property type="match status" value="1"/>
</dbReference>
<dbReference type="Gene3D" id="2.40.110.10">
    <property type="entry name" value="Butyryl-CoA Dehydrogenase, subunit A, domain 2"/>
    <property type="match status" value="1"/>
</dbReference>
<evidence type="ECO:0000256" key="4">
    <source>
        <dbReference type="ARBA" id="ARBA00022827"/>
    </source>
</evidence>
<dbReference type="Gene3D" id="1.10.540.10">
    <property type="entry name" value="Acyl-CoA dehydrogenase/oxidase, N-terminal domain"/>
    <property type="match status" value="1"/>
</dbReference>
<organism evidence="9 10">
    <name type="scientific">Saccharopolyspora endophytica</name>
    <dbReference type="NCBI Taxonomy" id="543886"/>
    <lineage>
        <taxon>Bacteria</taxon>
        <taxon>Bacillati</taxon>
        <taxon>Actinomycetota</taxon>
        <taxon>Actinomycetes</taxon>
        <taxon>Pseudonocardiales</taxon>
        <taxon>Pseudonocardiaceae</taxon>
        <taxon>Saccharopolyspora</taxon>
    </lineage>
</organism>
<comment type="caution">
    <text evidence="9">The sequence shown here is derived from an EMBL/GenBank/DDBJ whole genome shotgun (WGS) entry which is preliminary data.</text>
</comment>
<evidence type="ECO:0000313" key="9">
    <source>
        <dbReference type="EMBL" id="MBQ0928601.1"/>
    </source>
</evidence>
<dbReference type="InterPro" id="IPR006091">
    <property type="entry name" value="Acyl-CoA_Oxase/DH_mid-dom"/>
</dbReference>
<feature type="domain" description="Acyl-CoA dehydrogenase/oxidase C-terminal" evidence="6">
    <location>
        <begin position="248"/>
        <end position="388"/>
    </location>
</feature>
<dbReference type="PANTHER" id="PTHR43884">
    <property type="entry name" value="ACYL-COA DEHYDROGENASE"/>
    <property type="match status" value="1"/>
</dbReference>
<keyword evidence="5" id="KW-0560">Oxidoreductase</keyword>
<accession>A0ABS5DQM9</accession>
<dbReference type="InterPro" id="IPR013786">
    <property type="entry name" value="AcylCoA_DH/ox_N"/>
</dbReference>
<evidence type="ECO:0000313" key="10">
    <source>
        <dbReference type="Proteomes" id="UP000674084"/>
    </source>
</evidence>
<protein>
    <submittedName>
        <fullName evidence="9">Acyl-CoA dehydrogenase family protein</fullName>
    </submittedName>
</protein>
<keyword evidence="10" id="KW-1185">Reference proteome</keyword>
<dbReference type="InterPro" id="IPR009075">
    <property type="entry name" value="AcylCo_DH/oxidase_C"/>
</dbReference>
<feature type="domain" description="Acyl-CoA oxidase/dehydrogenase middle" evidence="7">
    <location>
        <begin position="145"/>
        <end position="233"/>
    </location>
</feature>
<evidence type="ECO:0000256" key="1">
    <source>
        <dbReference type="ARBA" id="ARBA00001974"/>
    </source>
</evidence>
<comment type="cofactor">
    <cofactor evidence="1 5">
        <name>FAD</name>
        <dbReference type="ChEBI" id="CHEBI:57692"/>
    </cofactor>
</comment>
<keyword evidence="3 5" id="KW-0285">Flavoprotein</keyword>
<evidence type="ECO:0000256" key="5">
    <source>
        <dbReference type="RuleBase" id="RU362125"/>
    </source>
</evidence>
<dbReference type="Pfam" id="PF00441">
    <property type="entry name" value="Acyl-CoA_dh_1"/>
    <property type="match status" value="1"/>
</dbReference>
<evidence type="ECO:0000256" key="3">
    <source>
        <dbReference type="ARBA" id="ARBA00022630"/>
    </source>
</evidence>
<dbReference type="Pfam" id="PF02771">
    <property type="entry name" value="Acyl-CoA_dh_N"/>
    <property type="match status" value="1"/>
</dbReference>
<dbReference type="Proteomes" id="UP000674084">
    <property type="component" value="Unassembled WGS sequence"/>
</dbReference>
<evidence type="ECO:0000259" key="7">
    <source>
        <dbReference type="Pfam" id="PF02770"/>
    </source>
</evidence>
<proteinExistence type="inferred from homology"/>
<dbReference type="SUPFAM" id="SSF56645">
    <property type="entry name" value="Acyl-CoA dehydrogenase NM domain-like"/>
    <property type="match status" value="1"/>
</dbReference>
<dbReference type="InterPro" id="IPR046373">
    <property type="entry name" value="Acyl-CoA_Oxase/DH_mid-dom_sf"/>
</dbReference>
<dbReference type="Pfam" id="PF02770">
    <property type="entry name" value="Acyl-CoA_dh_M"/>
    <property type="match status" value="1"/>
</dbReference>